<gene>
    <name evidence="1" type="ORF">D8674_037927</name>
</gene>
<dbReference type="EMBL" id="SMOL01000645">
    <property type="protein sequence ID" value="KAB2604149.1"/>
    <property type="molecule type" value="Genomic_DNA"/>
</dbReference>
<dbReference type="Proteomes" id="UP000327157">
    <property type="component" value="Unassembled WGS sequence"/>
</dbReference>
<keyword evidence="2" id="KW-1185">Reference proteome</keyword>
<name>A0A5N5FLW2_9ROSA</name>
<dbReference type="AlphaFoldDB" id="A0A5N5FLW2"/>
<protein>
    <submittedName>
        <fullName evidence="1">Uncharacterized protein</fullName>
    </submittedName>
</protein>
<reference evidence="1 2" key="2">
    <citation type="submission" date="2019-11" db="EMBL/GenBank/DDBJ databases">
        <title>A de novo genome assembly of a pear dwarfing rootstock.</title>
        <authorList>
            <person name="Wang F."/>
            <person name="Wang J."/>
            <person name="Li S."/>
            <person name="Zhang Y."/>
            <person name="Fang M."/>
            <person name="Ma L."/>
            <person name="Zhao Y."/>
            <person name="Jiang S."/>
        </authorList>
    </citation>
    <scope>NUCLEOTIDE SEQUENCE [LARGE SCALE GENOMIC DNA]</scope>
    <source>
        <strain evidence="1">S2</strain>
        <tissue evidence="1">Leaf</tissue>
    </source>
</reference>
<sequence>MMILFSSEFLEKGDEMKMEYEIVSDERDTSNSVRLCTLWPQLPPNRRKKWRRNWKPYNQSTGAIEWFSNPTLPISTSISNLAPPMLLHNRKSGKI</sequence>
<reference evidence="1 2" key="1">
    <citation type="submission" date="2019-09" db="EMBL/GenBank/DDBJ databases">
        <authorList>
            <person name="Ou C."/>
        </authorList>
    </citation>
    <scope>NUCLEOTIDE SEQUENCE [LARGE SCALE GENOMIC DNA]</scope>
    <source>
        <strain evidence="1">S2</strain>
        <tissue evidence="1">Leaf</tissue>
    </source>
</reference>
<comment type="caution">
    <text evidence="1">The sequence shown here is derived from an EMBL/GenBank/DDBJ whole genome shotgun (WGS) entry which is preliminary data.</text>
</comment>
<proteinExistence type="predicted"/>
<evidence type="ECO:0000313" key="2">
    <source>
        <dbReference type="Proteomes" id="UP000327157"/>
    </source>
</evidence>
<organism evidence="1 2">
    <name type="scientific">Pyrus ussuriensis x Pyrus communis</name>
    <dbReference type="NCBI Taxonomy" id="2448454"/>
    <lineage>
        <taxon>Eukaryota</taxon>
        <taxon>Viridiplantae</taxon>
        <taxon>Streptophyta</taxon>
        <taxon>Embryophyta</taxon>
        <taxon>Tracheophyta</taxon>
        <taxon>Spermatophyta</taxon>
        <taxon>Magnoliopsida</taxon>
        <taxon>eudicotyledons</taxon>
        <taxon>Gunneridae</taxon>
        <taxon>Pentapetalae</taxon>
        <taxon>rosids</taxon>
        <taxon>fabids</taxon>
        <taxon>Rosales</taxon>
        <taxon>Rosaceae</taxon>
        <taxon>Amygdaloideae</taxon>
        <taxon>Maleae</taxon>
        <taxon>Pyrus</taxon>
    </lineage>
</organism>
<accession>A0A5N5FLW2</accession>
<evidence type="ECO:0000313" key="1">
    <source>
        <dbReference type="EMBL" id="KAB2604149.1"/>
    </source>
</evidence>